<evidence type="ECO:0000313" key="5">
    <source>
        <dbReference type="EMBL" id="KHK90219.1"/>
    </source>
</evidence>
<dbReference type="InterPro" id="IPR035418">
    <property type="entry name" value="AraC-bd_2"/>
</dbReference>
<dbReference type="InterPro" id="IPR053142">
    <property type="entry name" value="PchR_regulatory_protein"/>
</dbReference>
<evidence type="ECO:0000256" key="1">
    <source>
        <dbReference type="ARBA" id="ARBA00023015"/>
    </source>
</evidence>
<evidence type="ECO:0000259" key="4">
    <source>
        <dbReference type="PROSITE" id="PS01124"/>
    </source>
</evidence>
<dbReference type="STRING" id="1348853.LK12_16315"/>
<dbReference type="PANTHER" id="PTHR47893">
    <property type="entry name" value="REGULATORY PROTEIN PCHR"/>
    <property type="match status" value="1"/>
</dbReference>
<dbReference type="AlphaFoldDB" id="A0A0B1ZLL0"/>
<reference evidence="5 6" key="1">
    <citation type="submission" date="2014-10" db="EMBL/GenBank/DDBJ databases">
        <title>Genome sequence of Novosphingobium malaysiense MUSC 273(T).</title>
        <authorList>
            <person name="Lee L.-H."/>
        </authorList>
    </citation>
    <scope>NUCLEOTIDE SEQUENCE [LARGE SCALE GENOMIC DNA]</scope>
    <source>
        <strain evidence="5 6">MUSC 273</strain>
    </source>
</reference>
<feature type="domain" description="HTH araC/xylS-type" evidence="4">
    <location>
        <begin position="214"/>
        <end position="315"/>
    </location>
</feature>
<dbReference type="InterPro" id="IPR009057">
    <property type="entry name" value="Homeodomain-like_sf"/>
</dbReference>
<dbReference type="PROSITE" id="PS00041">
    <property type="entry name" value="HTH_ARAC_FAMILY_1"/>
    <property type="match status" value="1"/>
</dbReference>
<evidence type="ECO:0000313" key="6">
    <source>
        <dbReference type="Proteomes" id="UP000031057"/>
    </source>
</evidence>
<protein>
    <recommendedName>
        <fullName evidence="4">HTH araC/xylS-type domain-containing protein</fullName>
    </recommendedName>
</protein>
<dbReference type="PRINTS" id="PR00032">
    <property type="entry name" value="HTHARAC"/>
</dbReference>
<keyword evidence="3" id="KW-0804">Transcription</keyword>
<dbReference type="Gene3D" id="1.10.10.60">
    <property type="entry name" value="Homeodomain-like"/>
    <property type="match status" value="1"/>
</dbReference>
<dbReference type="InterPro" id="IPR018062">
    <property type="entry name" value="HTH_AraC-typ_CS"/>
</dbReference>
<evidence type="ECO:0000256" key="3">
    <source>
        <dbReference type="ARBA" id="ARBA00023163"/>
    </source>
</evidence>
<dbReference type="EMBL" id="JTDI01000005">
    <property type="protein sequence ID" value="KHK90219.1"/>
    <property type="molecule type" value="Genomic_DNA"/>
</dbReference>
<dbReference type="InterPro" id="IPR018060">
    <property type="entry name" value="HTH_AraC"/>
</dbReference>
<sequence length="320" mass="35837">MIRHGETWSTTNIPSSRQFHSFQEVLDRTHFHWALKGAQKGAYTAHVARRNIDDFVFTRVVADPVMGRRTLESIRQDKEPYFCLLYFEEGRVDFQQGANTSHVGKDTVCLWDSTRPAFFEQHERSCQVSILFPHQAALSAVPGIEDLCGASVDGSTGLGSLLLSHLKRLHASIDTIADEDRPAVLRATMELVGAAFRPELPMARNSGFRRALMGRIQDYMASNLHDPGLSASSIAAAFRISPSYLHRLFKEIDMSVGEWIRKRRLQAARQALAPSAATKLAVTEVAMRFGFSDASHFSHAFKKEFGIAPIDYRNGKSRVE</sequence>
<dbReference type="Proteomes" id="UP000031057">
    <property type="component" value="Unassembled WGS sequence"/>
</dbReference>
<name>A0A0B1ZLL0_9SPHN</name>
<dbReference type="GO" id="GO:0043565">
    <property type="term" value="F:sequence-specific DNA binding"/>
    <property type="evidence" value="ECO:0007669"/>
    <property type="project" value="InterPro"/>
</dbReference>
<proteinExistence type="predicted"/>
<dbReference type="Pfam" id="PF14525">
    <property type="entry name" value="AraC_binding_2"/>
    <property type="match status" value="1"/>
</dbReference>
<keyword evidence="1" id="KW-0805">Transcription regulation</keyword>
<dbReference type="InterPro" id="IPR020449">
    <property type="entry name" value="Tscrpt_reg_AraC-type_HTH"/>
</dbReference>
<keyword evidence="6" id="KW-1185">Reference proteome</keyword>
<dbReference type="PANTHER" id="PTHR47893:SF1">
    <property type="entry name" value="REGULATORY PROTEIN PCHR"/>
    <property type="match status" value="1"/>
</dbReference>
<dbReference type="PROSITE" id="PS01124">
    <property type="entry name" value="HTH_ARAC_FAMILY_2"/>
    <property type="match status" value="1"/>
</dbReference>
<dbReference type="SMART" id="SM00342">
    <property type="entry name" value="HTH_ARAC"/>
    <property type="match status" value="1"/>
</dbReference>
<dbReference type="SUPFAM" id="SSF46689">
    <property type="entry name" value="Homeodomain-like"/>
    <property type="match status" value="1"/>
</dbReference>
<accession>A0A0B1ZLL0</accession>
<dbReference type="Pfam" id="PF12833">
    <property type="entry name" value="HTH_18"/>
    <property type="match status" value="1"/>
</dbReference>
<keyword evidence="2" id="KW-0238">DNA-binding</keyword>
<dbReference type="RefSeq" id="WP_039286337.1">
    <property type="nucleotide sequence ID" value="NZ_JTDI01000005.1"/>
</dbReference>
<dbReference type="GO" id="GO:0003700">
    <property type="term" value="F:DNA-binding transcription factor activity"/>
    <property type="evidence" value="ECO:0007669"/>
    <property type="project" value="InterPro"/>
</dbReference>
<organism evidence="5 6">
    <name type="scientific">Novosphingobium malaysiense</name>
    <dbReference type="NCBI Taxonomy" id="1348853"/>
    <lineage>
        <taxon>Bacteria</taxon>
        <taxon>Pseudomonadati</taxon>
        <taxon>Pseudomonadota</taxon>
        <taxon>Alphaproteobacteria</taxon>
        <taxon>Sphingomonadales</taxon>
        <taxon>Sphingomonadaceae</taxon>
        <taxon>Novosphingobium</taxon>
    </lineage>
</organism>
<gene>
    <name evidence="5" type="ORF">LK12_16315</name>
</gene>
<comment type="caution">
    <text evidence="5">The sequence shown here is derived from an EMBL/GenBank/DDBJ whole genome shotgun (WGS) entry which is preliminary data.</text>
</comment>
<evidence type="ECO:0000256" key="2">
    <source>
        <dbReference type="ARBA" id="ARBA00023125"/>
    </source>
</evidence>